<dbReference type="Gene3D" id="1.10.150.130">
    <property type="match status" value="1"/>
</dbReference>
<comment type="similarity">
    <text evidence="1">Belongs to the 'phage' integrase family.</text>
</comment>
<dbReference type="GO" id="GO:0015074">
    <property type="term" value="P:DNA integration"/>
    <property type="evidence" value="ECO:0007669"/>
    <property type="project" value="UniProtKB-KW"/>
</dbReference>
<evidence type="ECO:0000256" key="1">
    <source>
        <dbReference type="ARBA" id="ARBA00008857"/>
    </source>
</evidence>
<dbReference type="EMBL" id="SLWL01000004">
    <property type="protein sequence ID" value="TCO14066.1"/>
    <property type="molecule type" value="Genomic_DNA"/>
</dbReference>
<dbReference type="PROSITE" id="PS51898">
    <property type="entry name" value="TYR_RECOMBINASE"/>
    <property type="match status" value="1"/>
</dbReference>
<dbReference type="Pfam" id="PF02899">
    <property type="entry name" value="Phage_int_SAM_1"/>
    <property type="match status" value="1"/>
</dbReference>
<dbReference type="InterPro" id="IPR010998">
    <property type="entry name" value="Integrase_recombinase_N"/>
</dbReference>
<dbReference type="Pfam" id="PF20172">
    <property type="entry name" value="DUF6538"/>
    <property type="match status" value="1"/>
</dbReference>
<evidence type="ECO:0000313" key="9">
    <source>
        <dbReference type="Proteomes" id="UP000294881"/>
    </source>
</evidence>
<organism evidence="8 9">
    <name type="scientific">Camelimonas lactis</name>
    <dbReference type="NCBI Taxonomy" id="659006"/>
    <lineage>
        <taxon>Bacteria</taxon>
        <taxon>Pseudomonadati</taxon>
        <taxon>Pseudomonadota</taxon>
        <taxon>Alphaproteobacteria</taxon>
        <taxon>Hyphomicrobiales</taxon>
        <taxon>Chelatococcaceae</taxon>
        <taxon>Camelimonas</taxon>
    </lineage>
</organism>
<dbReference type="Pfam" id="PF00589">
    <property type="entry name" value="Phage_integrase"/>
    <property type="match status" value="1"/>
</dbReference>
<dbReference type="PANTHER" id="PTHR30349:SF41">
    <property type="entry name" value="INTEGRASE_RECOMBINASE PROTEIN MJ0367-RELATED"/>
    <property type="match status" value="1"/>
</dbReference>
<feature type="domain" description="Tyr recombinase" evidence="6">
    <location>
        <begin position="240"/>
        <end position="426"/>
    </location>
</feature>
<name>A0A4R2GVD4_9HYPH</name>
<proteinExistence type="inferred from homology"/>
<evidence type="ECO:0000259" key="6">
    <source>
        <dbReference type="PROSITE" id="PS51898"/>
    </source>
</evidence>
<comment type="caution">
    <text evidence="8">The sequence shown here is derived from an EMBL/GenBank/DDBJ whole genome shotgun (WGS) entry which is preliminary data.</text>
</comment>
<dbReference type="GO" id="GO:0003677">
    <property type="term" value="F:DNA binding"/>
    <property type="evidence" value="ECO:0007669"/>
    <property type="project" value="UniProtKB-UniRule"/>
</dbReference>
<dbReference type="RefSeq" id="WP_132004716.1">
    <property type="nucleotide sequence ID" value="NZ_JBHUNN010000002.1"/>
</dbReference>
<dbReference type="SUPFAM" id="SSF56349">
    <property type="entry name" value="DNA breaking-rejoining enzymes"/>
    <property type="match status" value="1"/>
</dbReference>
<keyword evidence="2" id="KW-0229">DNA integration</keyword>
<dbReference type="InterPro" id="IPR046668">
    <property type="entry name" value="DUF6538"/>
</dbReference>
<sequence>MAADKTYLQKHGNQWRVVVKVPERLREIVGKAHLMHPLHTDNLTTANRDKFKIVAQMKAQLAEAERRLKQKASTLGDPLMDEAMEWRDAPAGDDDNAEAASLLLIERAEEIEDQEGHERAKAFADAARGVATPLLTMVDVWLAERIMKPRQVIDYRRAVTKFNAWLANNKKPTTLEGVSRRIAGSYITEAFVRAGVNTRTANKDISSLSSFWKWAERKGIVEANVWQGQSLAKQQTPKGLDKRPFTDAEMKALFTGNASPILRDFMSIAALSGMRIDEIAKLRVRDIVNDCFDIVEAKTTAGVRMVPIHSGLKGIVGQRMTGKAGDDWLFPELPEPKPGSAVERSQYVVKAFTTYRRRVKVNDVPPGARQSRVDFHSFRRWFITKAEQAHQPPHFISALVGHKREGMTLGRYSAGPEVEQFRAVVEAVHFL</sequence>
<dbReference type="InterPro" id="IPR004107">
    <property type="entry name" value="Integrase_SAM-like_N"/>
</dbReference>
<evidence type="ECO:0000256" key="3">
    <source>
        <dbReference type="ARBA" id="ARBA00023125"/>
    </source>
</evidence>
<dbReference type="GO" id="GO:0006310">
    <property type="term" value="P:DNA recombination"/>
    <property type="evidence" value="ECO:0007669"/>
    <property type="project" value="UniProtKB-KW"/>
</dbReference>
<gene>
    <name evidence="8" type="ORF">EV666_10416</name>
</gene>
<keyword evidence="3 5" id="KW-0238">DNA-binding</keyword>
<dbReference type="InterPro" id="IPR013762">
    <property type="entry name" value="Integrase-like_cat_sf"/>
</dbReference>
<dbReference type="InterPro" id="IPR002104">
    <property type="entry name" value="Integrase_catalytic"/>
</dbReference>
<evidence type="ECO:0000313" key="8">
    <source>
        <dbReference type="EMBL" id="TCO14066.1"/>
    </source>
</evidence>
<evidence type="ECO:0000259" key="7">
    <source>
        <dbReference type="PROSITE" id="PS51900"/>
    </source>
</evidence>
<dbReference type="InterPro" id="IPR011010">
    <property type="entry name" value="DNA_brk_join_enz"/>
</dbReference>
<keyword evidence="4" id="KW-0233">DNA recombination</keyword>
<dbReference type="PANTHER" id="PTHR30349">
    <property type="entry name" value="PHAGE INTEGRASE-RELATED"/>
    <property type="match status" value="1"/>
</dbReference>
<protein>
    <submittedName>
        <fullName evidence="8">Phage integrase family protein with SAM-like domain</fullName>
    </submittedName>
</protein>
<evidence type="ECO:0000256" key="4">
    <source>
        <dbReference type="ARBA" id="ARBA00023172"/>
    </source>
</evidence>
<dbReference type="InterPro" id="IPR044068">
    <property type="entry name" value="CB"/>
</dbReference>
<dbReference type="Gene3D" id="1.10.443.10">
    <property type="entry name" value="Intergrase catalytic core"/>
    <property type="match status" value="1"/>
</dbReference>
<evidence type="ECO:0000256" key="2">
    <source>
        <dbReference type="ARBA" id="ARBA00022908"/>
    </source>
</evidence>
<dbReference type="Proteomes" id="UP000294881">
    <property type="component" value="Unassembled WGS sequence"/>
</dbReference>
<dbReference type="AlphaFoldDB" id="A0A4R2GVD4"/>
<accession>A0A4R2GVD4</accession>
<dbReference type="PROSITE" id="PS51900">
    <property type="entry name" value="CB"/>
    <property type="match status" value="1"/>
</dbReference>
<dbReference type="OrthoDB" id="7222937at2"/>
<evidence type="ECO:0000256" key="5">
    <source>
        <dbReference type="PROSITE-ProRule" id="PRU01248"/>
    </source>
</evidence>
<feature type="domain" description="Core-binding (CB)" evidence="7">
    <location>
        <begin position="132"/>
        <end position="216"/>
    </location>
</feature>
<keyword evidence="9" id="KW-1185">Reference proteome</keyword>
<dbReference type="InterPro" id="IPR050090">
    <property type="entry name" value="Tyrosine_recombinase_XerCD"/>
</dbReference>
<reference evidence="8 9" key="1">
    <citation type="submission" date="2019-03" db="EMBL/GenBank/DDBJ databases">
        <title>Genomic Encyclopedia of Type Strains, Phase IV (KMG-IV): sequencing the most valuable type-strain genomes for metagenomic binning, comparative biology and taxonomic classification.</title>
        <authorList>
            <person name="Goeker M."/>
        </authorList>
    </citation>
    <scope>NUCLEOTIDE SEQUENCE [LARGE SCALE GENOMIC DNA]</scope>
    <source>
        <strain evidence="8 9">DSM 22958</strain>
    </source>
</reference>